<dbReference type="InterPro" id="IPR002104">
    <property type="entry name" value="Integrase_catalytic"/>
</dbReference>
<dbReference type="EMBL" id="LR796379">
    <property type="protein sequence ID" value="CAB4140094.1"/>
    <property type="molecule type" value="Genomic_DNA"/>
</dbReference>
<dbReference type="GO" id="GO:0015074">
    <property type="term" value="P:DNA integration"/>
    <property type="evidence" value="ECO:0007669"/>
    <property type="project" value="InterPro"/>
</dbReference>
<dbReference type="InterPro" id="IPR013762">
    <property type="entry name" value="Integrase-like_cat_sf"/>
</dbReference>
<evidence type="ECO:0000256" key="3">
    <source>
        <dbReference type="SAM" id="MobiDB-lite"/>
    </source>
</evidence>
<keyword evidence="2" id="KW-0233">DNA recombination</keyword>
<accession>A0A6J5LZT4</accession>
<evidence type="ECO:0000313" key="5">
    <source>
        <dbReference type="EMBL" id="CAB4140094.1"/>
    </source>
</evidence>
<dbReference type="PROSITE" id="PS51898">
    <property type="entry name" value="TYR_RECOMBINASE"/>
    <property type="match status" value="1"/>
</dbReference>
<protein>
    <submittedName>
        <fullName evidence="5">Integrase, catalytic domain containing protein</fullName>
    </submittedName>
</protein>
<evidence type="ECO:0000256" key="2">
    <source>
        <dbReference type="ARBA" id="ARBA00023172"/>
    </source>
</evidence>
<reference evidence="5" key="1">
    <citation type="submission" date="2020-04" db="EMBL/GenBank/DDBJ databases">
        <authorList>
            <person name="Chiriac C."/>
            <person name="Salcher M."/>
            <person name="Ghai R."/>
            <person name="Kavagutti S V."/>
        </authorList>
    </citation>
    <scope>NUCLEOTIDE SEQUENCE</scope>
</reference>
<sequence length="409" mass="46748">MPREDSPYIVGDYWLDKRRDGKSPDIWQITRYDSKSRSVIYRSTRESCLDAARKILDAHHAREVTRGPQQADEAEVIPLLVTYWEEHGRTVERPDTIASSIRVVIGFLMQDEATTRATVKDLGFPFQRRFVAWRMGPHSYEVPWAGKIYRHTSKGVKGETVQRNIEDLRAGINHHVNMGRLPNMPRIPSVPEGERSTPRERVLSYAELGAMLGYARQRDRGMFQRLALMLGTAVRPEAAARFDPEQYDAEHGFIDLQPKGKKRTKKRNPVVPAIEPLKPILEAWERVDVLPSKRARSHRTEWRTMRRALGLSNDVMGNTIRHTVASMLRADPKCPRGMIDDLLGHDMEGSATSRGYAKYDPAYMRPVKIALTKIFDRAMQAADAWAAVHLLTIPRRGVKLAVVKRDEKL</sequence>
<name>A0A6J5LZT4_9CAUD</name>
<evidence type="ECO:0000259" key="4">
    <source>
        <dbReference type="PROSITE" id="PS51898"/>
    </source>
</evidence>
<dbReference type="GO" id="GO:0006310">
    <property type="term" value="P:DNA recombination"/>
    <property type="evidence" value="ECO:0007669"/>
    <property type="project" value="UniProtKB-KW"/>
</dbReference>
<comment type="similarity">
    <text evidence="1">Belongs to the 'phage' integrase family.</text>
</comment>
<dbReference type="GO" id="GO:0003677">
    <property type="term" value="F:DNA binding"/>
    <property type="evidence" value="ECO:0007669"/>
    <property type="project" value="InterPro"/>
</dbReference>
<feature type="domain" description="Tyr recombinase" evidence="4">
    <location>
        <begin position="198"/>
        <end position="369"/>
    </location>
</feature>
<feature type="region of interest" description="Disordered" evidence="3">
    <location>
        <begin position="177"/>
        <end position="198"/>
    </location>
</feature>
<dbReference type="Gene3D" id="1.10.443.10">
    <property type="entry name" value="Intergrase catalytic core"/>
    <property type="match status" value="1"/>
</dbReference>
<proteinExistence type="inferred from homology"/>
<gene>
    <name evidence="5" type="ORF">UFOVP407_23</name>
</gene>
<organism evidence="5">
    <name type="scientific">uncultured Caudovirales phage</name>
    <dbReference type="NCBI Taxonomy" id="2100421"/>
    <lineage>
        <taxon>Viruses</taxon>
        <taxon>Duplodnaviria</taxon>
        <taxon>Heunggongvirae</taxon>
        <taxon>Uroviricota</taxon>
        <taxon>Caudoviricetes</taxon>
        <taxon>Peduoviridae</taxon>
        <taxon>Maltschvirus</taxon>
        <taxon>Maltschvirus maltsch</taxon>
    </lineage>
</organism>
<dbReference type="InterPro" id="IPR011010">
    <property type="entry name" value="DNA_brk_join_enz"/>
</dbReference>
<evidence type="ECO:0000256" key="1">
    <source>
        <dbReference type="ARBA" id="ARBA00008857"/>
    </source>
</evidence>
<dbReference type="SUPFAM" id="SSF56349">
    <property type="entry name" value="DNA breaking-rejoining enzymes"/>
    <property type="match status" value="1"/>
</dbReference>